<protein>
    <recommendedName>
        <fullName evidence="1">Adenylate cyclase-associated CAP C-terminal domain-containing protein</fullName>
    </recommendedName>
</protein>
<keyword evidence="3" id="KW-1185">Reference proteome</keyword>
<name>A0A1V9Z058_ACHHY</name>
<dbReference type="InterPro" id="IPR016098">
    <property type="entry name" value="CAP/MinC_C"/>
</dbReference>
<evidence type="ECO:0000259" key="1">
    <source>
        <dbReference type="Pfam" id="PF08603"/>
    </source>
</evidence>
<comment type="caution">
    <text evidence="2">The sequence shown here is derived from an EMBL/GenBank/DDBJ whole genome shotgun (WGS) entry which is preliminary data.</text>
</comment>
<evidence type="ECO:0000313" key="2">
    <source>
        <dbReference type="EMBL" id="OQR91277.1"/>
    </source>
</evidence>
<dbReference type="AlphaFoldDB" id="A0A1V9Z058"/>
<proteinExistence type="predicted"/>
<dbReference type="Proteomes" id="UP000243579">
    <property type="component" value="Unassembled WGS sequence"/>
</dbReference>
<dbReference type="Pfam" id="PF08603">
    <property type="entry name" value="CAP_C"/>
    <property type="match status" value="1"/>
</dbReference>
<dbReference type="InterPro" id="IPR036223">
    <property type="entry name" value="CAP_C_sf"/>
</dbReference>
<gene>
    <name evidence="2" type="ORF">ACHHYP_20192</name>
</gene>
<evidence type="ECO:0000313" key="3">
    <source>
        <dbReference type="Proteomes" id="UP000243579"/>
    </source>
</evidence>
<feature type="domain" description="Adenylate cyclase-associated CAP C-terminal" evidence="1">
    <location>
        <begin position="27"/>
        <end position="153"/>
    </location>
</feature>
<organism evidence="2 3">
    <name type="scientific">Achlya hypogyna</name>
    <name type="common">Oomycete</name>
    <name type="synonym">Protoachlya hypogyna</name>
    <dbReference type="NCBI Taxonomy" id="1202772"/>
    <lineage>
        <taxon>Eukaryota</taxon>
        <taxon>Sar</taxon>
        <taxon>Stramenopiles</taxon>
        <taxon>Oomycota</taxon>
        <taxon>Saprolegniomycetes</taxon>
        <taxon>Saprolegniales</taxon>
        <taxon>Achlyaceae</taxon>
        <taxon>Achlya</taxon>
    </lineage>
</organism>
<sequence length="157" mass="17321">MLKTDTLLATMRRRPQPVEYARRQGETIEVPPQTTGVFVQQCSDCVVVCPEKVTQIALSTSTGMTLRFVSVISSLEVLRCADVAIEFSGTCNTIVVEASNHLLVMLPSDSSVQIVSMASENLRLRNQGVEYTVPNVATQTVTHWNGCEFTSQPLQRM</sequence>
<dbReference type="InterPro" id="IPR013912">
    <property type="entry name" value="Adenylate_cyclase-assoc_CAP_C"/>
</dbReference>
<accession>A0A1V9Z058</accession>
<dbReference type="SUPFAM" id="SSF69340">
    <property type="entry name" value="C-terminal domain of adenylylcyclase associated protein"/>
    <property type="match status" value="1"/>
</dbReference>
<dbReference type="GO" id="GO:0003779">
    <property type="term" value="F:actin binding"/>
    <property type="evidence" value="ECO:0007669"/>
    <property type="project" value="InterPro"/>
</dbReference>
<dbReference type="GO" id="GO:0007010">
    <property type="term" value="P:cytoskeleton organization"/>
    <property type="evidence" value="ECO:0007669"/>
    <property type="project" value="InterPro"/>
</dbReference>
<reference evidence="2 3" key="1">
    <citation type="journal article" date="2014" name="Genome Biol. Evol.">
        <title>The secreted proteins of Achlya hypogyna and Thraustotheca clavata identify the ancestral oomycete secretome and reveal gene acquisitions by horizontal gene transfer.</title>
        <authorList>
            <person name="Misner I."/>
            <person name="Blouin N."/>
            <person name="Leonard G."/>
            <person name="Richards T.A."/>
            <person name="Lane C.E."/>
        </authorList>
    </citation>
    <scope>NUCLEOTIDE SEQUENCE [LARGE SCALE GENOMIC DNA]</scope>
    <source>
        <strain evidence="2 3">ATCC 48635</strain>
    </source>
</reference>
<dbReference type="Gene3D" id="2.160.20.70">
    <property type="match status" value="1"/>
</dbReference>
<dbReference type="OrthoDB" id="77251at2759"/>
<dbReference type="EMBL" id="JNBR01000544">
    <property type="protein sequence ID" value="OQR91277.1"/>
    <property type="molecule type" value="Genomic_DNA"/>
</dbReference>